<keyword evidence="2" id="KW-1185">Reference proteome</keyword>
<keyword evidence="1" id="KW-0808">Transferase</keyword>
<dbReference type="EC" id="2.1.1.-" evidence="1"/>
<accession>A0ABT5GLL6</accession>
<dbReference type="Gene3D" id="3.40.50.150">
    <property type="entry name" value="Vaccinia Virus protein VP39"/>
    <property type="match status" value="1"/>
</dbReference>
<dbReference type="GO" id="GO:0032259">
    <property type="term" value="P:methylation"/>
    <property type="evidence" value="ECO:0007669"/>
    <property type="project" value="UniProtKB-KW"/>
</dbReference>
<dbReference type="Pfam" id="PF13578">
    <property type="entry name" value="Methyltransf_24"/>
    <property type="match status" value="1"/>
</dbReference>
<evidence type="ECO:0000313" key="1">
    <source>
        <dbReference type="EMBL" id="MDC5699143.1"/>
    </source>
</evidence>
<reference evidence="1 2" key="1">
    <citation type="submission" date="2022-11" db="EMBL/GenBank/DDBJ databases">
        <title>Anaerobic phenanthrene biodegradation by a DNRA strain PheN6.</title>
        <authorList>
            <person name="Zhang Z."/>
        </authorList>
    </citation>
    <scope>NUCLEOTIDE SEQUENCE [LARGE SCALE GENOMIC DNA]</scope>
    <source>
        <strain evidence="1 2">PheN6</strain>
    </source>
</reference>
<sequence>MDRSARPWQPSLLFARVELKARLLLPRIRSSAAQQAERLRQQADPRAERLAQALESIAADRVLGQPREALKRIEAARHDLLRSAELVPWAEESTQSLAWICARASQPPSGARLLHHVVSAWQPRQAIELGTCVGISAAYQAAAIQGTGAVTSLEVYPALARYAERTWERAGIDNARVVVGRFADTLGPTLASAEWDYAFIDGNHQGPATERYVAQVARAAAPGALVALDDIDYNDGMRAAWQSVRRRPDVAANAVIGKIGLLALR</sequence>
<organism evidence="1 2">
    <name type="scientific">Intrasporangium calvum</name>
    <dbReference type="NCBI Taxonomy" id="53358"/>
    <lineage>
        <taxon>Bacteria</taxon>
        <taxon>Bacillati</taxon>
        <taxon>Actinomycetota</taxon>
        <taxon>Actinomycetes</taxon>
        <taxon>Micrococcales</taxon>
        <taxon>Intrasporangiaceae</taxon>
        <taxon>Intrasporangium</taxon>
    </lineage>
</organism>
<proteinExistence type="predicted"/>
<comment type="caution">
    <text evidence="1">The sequence shown here is derived from an EMBL/GenBank/DDBJ whole genome shotgun (WGS) entry which is preliminary data.</text>
</comment>
<protein>
    <submittedName>
        <fullName evidence="1">Class I SAM-dependent methyltransferase</fullName>
        <ecNumber evidence="1">2.1.1.-</ecNumber>
    </submittedName>
</protein>
<dbReference type="RefSeq" id="WP_272463702.1">
    <property type="nucleotide sequence ID" value="NZ_JAPFQL010000112.1"/>
</dbReference>
<dbReference type="InterPro" id="IPR029063">
    <property type="entry name" value="SAM-dependent_MTases_sf"/>
</dbReference>
<evidence type="ECO:0000313" key="2">
    <source>
        <dbReference type="Proteomes" id="UP001150259"/>
    </source>
</evidence>
<dbReference type="Proteomes" id="UP001150259">
    <property type="component" value="Unassembled WGS sequence"/>
</dbReference>
<gene>
    <name evidence="1" type="ORF">OO014_17985</name>
</gene>
<name>A0ABT5GLL6_9MICO</name>
<dbReference type="SUPFAM" id="SSF53335">
    <property type="entry name" value="S-adenosyl-L-methionine-dependent methyltransferases"/>
    <property type="match status" value="1"/>
</dbReference>
<keyword evidence="1" id="KW-0489">Methyltransferase</keyword>
<dbReference type="EMBL" id="JAPFQL010000112">
    <property type="protein sequence ID" value="MDC5699143.1"/>
    <property type="molecule type" value="Genomic_DNA"/>
</dbReference>
<dbReference type="GO" id="GO:0008168">
    <property type="term" value="F:methyltransferase activity"/>
    <property type="evidence" value="ECO:0007669"/>
    <property type="project" value="UniProtKB-KW"/>
</dbReference>